<comment type="function">
    <text evidence="1">Non-essential cell division protein.</text>
</comment>
<gene>
    <name evidence="1 4" type="primary">damX</name>
    <name evidence="4" type="ORF">G0070_08690</name>
</gene>
<keyword evidence="1" id="KW-1003">Cell membrane</keyword>
<keyword evidence="1 4" id="KW-0132">Cell division</keyword>
<dbReference type="EMBL" id="DAANXJ010000004">
    <property type="protein sequence ID" value="HAD1795564.1"/>
    <property type="molecule type" value="Genomic_DNA"/>
</dbReference>
<dbReference type="GO" id="GO:0042834">
    <property type="term" value="F:peptidoglycan binding"/>
    <property type="evidence" value="ECO:0007669"/>
    <property type="project" value="InterPro"/>
</dbReference>
<feature type="region of interest" description="Disordered" evidence="2">
    <location>
        <begin position="144"/>
        <end position="186"/>
    </location>
</feature>
<comment type="domain">
    <text evidence="1">The SPOR domain binds septal peptidoglycans and is required to target DamX to the septal ring.</text>
</comment>
<dbReference type="GO" id="GO:0005886">
    <property type="term" value="C:plasma membrane"/>
    <property type="evidence" value="ECO:0007669"/>
    <property type="project" value="UniProtKB-SubCell"/>
</dbReference>
<name>A0A710N638_SALTM</name>
<dbReference type="InterPro" id="IPR007730">
    <property type="entry name" value="SPOR-like_dom"/>
</dbReference>
<evidence type="ECO:0000313" key="4">
    <source>
        <dbReference type="EMBL" id="HAD1795564.1"/>
    </source>
</evidence>
<dbReference type="AlphaFoldDB" id="A0A710N638"/>
<dbReference type="PANTHER" id="PTHR48233">
    <property type="entry name" value="MUCIN 4B, ISOFORM B-RELATED"/>
    <property type="match status" value="1"/>
</dbReference>
<dbReference type="InterPro" id="IPR053361">
    <property type="entry name" value="Vulval_dev_neg_regulator"/>
</dbReference>
<proteinExistence type="inferred from homology"/>
<evidence type="ECO:0000259" key="3">
    <source>
        <dbReference type="PROSITE" id="PS51724"/>
    </source>
</evidence>
<dbReference type="PROSITE" id="PS51724">
    <property type="entry name" value="SPOR"/>
    <property type="match status" value="1"/>
</dbReference>
<protein>
    <recommendedName>
        <fullName evidence="1">Cell division protein DamX</fullName>
    </recommendedName>
</protein>
<feature type="compositionally biased region" description="Basic residues" evidence="2">
    <location>
        <begin position="80"/>
        <end position="93"/>
    </location>
</feature>
<feature type="region of interest" description="Disordered" evidence="2">
    <location>
        <begin position="221"/>
        <end position="326"/>
    </location>
</feature>
<feature type="compositionally biased region" description="Acidic residues" evidence="2">
    <location>
        <begin position="59"/>
        <end position="76"/>
    </location>
</feature>
<keyword evidence="1" id="KW-0472">Membrane</keyword>
<feature type="region of interest" description="Disordered" evidence="2">
    <location>
        <begin position="119"/>
        <end position="138"/>
    </location>
</feature>
<dbReference type="Pfam" id="PF05036">
    <property type="entry name" value="SPOR"/>
    <property type="match status" value="1"/>
</dbReference>
<feature type="compositionally biased region" description="Low complexity" evidence="2">
    <location>
        <begin position="263"/>
        <end position="272"/>
    </location>
</feature>
<keyword evidence="1" id="KW-0131">Cell cycle</keyword>
<sequence length="425" mass="45506">MDEFKPEDELKPDPSDRRTGRSRQSSERDSEPQINFDDVDLDADDRRPTRTRKARSEEPEVEEEYESDEDDTVDEERVERRPRKRKKAAHKPASRQYMMMGVGVLVLLLLIIGIGSALKAPSTSSSEPSASGEKSIDLSGNAADQANATQPAPGATSAEQTAGNTSQDISLPPISSTPTQGQSPVVADGQQRVEVQGDLNNALTQNPEQMNNVAVNSTLPTEPATVAPVRNGSTTRQAAVSEPAERHTTRPERKQAVIEPKKPQTTAKTTTAEPKKPVAPVKRTEPAAPAATPKATTTTAAPTATASAAPVQTAKPAQASTTPVAGGGKSACNVGALKSAPSSHYTLQLSSSSNYDNLNGWAKKENLKNYVVYETTRNGQPWYVLVTGMYASKEDAKRAVSTLPADVQAKNPWAKPLHQVQADLK</sequence>
<evidence type="ECO:0000256" key="2">
    <source>
        <dbReference type="SAM" id="MobiDB-lite"/>
    </source>
</evidence>
<comment type="similarity">
    <text evidence="1">Belongs to the DamX family.</text>
</comment>
<accession>A0A710N638</accession>
<feature type="domain" description="SPOR" evidence="3">
    <location>
        <begin position="339"/>
        <end position="416"/>
    </location>
</feature>
<reference evidence="4" key="2">
    <citation type="submission" date="2019-08" db="EMBL/GenBank/DDBJ databases">
        <authorList>
            <consortium name="NCBI Pathogen Detection Project"/>
        </authorList>
    </citation>
    <scope>NUCLEOTIDE SEQUENCE</scope>
    <source>
        <strain evidence="4">SSI_AA836</strain>
    </source>
</reference>
<dbReference type="InterPro" id="IPR036680">
    <property type="entry name" value="SPOR-like_sf"/>
</dbReference>
<feature type="region of interest" description="Disordered" evidence="2">
    <location>
        <begin position="1"/>
        <end position="93"/>
    </location>
</feature>
<reference evidence="4" key="1">
    <citation type="journal article" date="2018" name="Genome Biol.">
        <title>SKESA: strategic k-mer extension for scrupulous assemblies.</title>
        <authorList>
            <person name="Souvorov A."/>
            <person name="Agarwala R."/>
            <person name="Lipman D.J."/>
        </authorList>
    </citation>
    <scope>NUCLEOTIDE SEQUENCE</scope>
    <source>
        <strain evidence="4">SSI_AA836</strain>
    </source>
</reference>
<feature type="compositionally biased region" description="Basic and acidic residues" evidence="2">
    <location>
        <begin position="243"/>
        <end position="262"/>
    </location>
</feature>
<evidence type="ECO:0000256" key="1">
    <source>
        <dbReference type="HAMAP-Rule" id="MF_02021"/>
    </source>
</evidence>
<dbReference type="Gene3D" id="3.30.70.1070">
    <property type="entry name" value="Sporulation related repeat"/>
    <property type="match status" value="1"/>
</dbReference>
<dbReference type="GO" id="GO:0032506">
    <property type="term" value="P:cytokinetic process"/>
    <property type="evidence" value="ECO:0007669"/>
    <property type="project" value="InterPro"/>
</dbReference>
<dbReference type="SUPFAM" id="SSF110997">
    <property type="entry name" value="Sporulation related repeat"/>
    <property type="match status" value="1"/>
</dbReference>
<feature type="compositionally biased region" description="Basic and acidic residues" evidence="2">
    <location>
        <begin position="7"/>
        <end position="31"/>
    </location>
</feature>
<comment type="subcellular location">
    <subcellularLocation>
        <location evidence="1">Cell inner membrane</location>
        <topology evidence="1">Single-pass membrane protein</topology>
    </subcellularLocation>
    <text evidence="1">Localizes at the septal ring.</text>
</comment>
<dbReference type="InterPro" id="IPR032899">
    <property type="entry name" value="DamX"/>
</dbReference>
<feature type="compositionally biased region" description="Low complexity" evidence="2">
    <location>
        <begin position="119"/>
        <end position="133"/>
    </location>
</feature>
<keyword evidence="1" id="KW-0997">Cell inner membrane</keyword>
<feature type="compositionally biased region" description="Basic and acidic residues" evidence="2">
    <location>
        <begin position="44"/>
        <end position="58"/>
    </location>
</feature>
<keyword evidence="1" id="KW-1133">Transmembrane helix</keyword>
<organism evidence="4">
    <name type="scientific">Salmonella typhimurium</name>
    <dbReference type="NCBI Taxonomy" id="90371"/>
    <lineage>
        <taxon>Bacteria</taxon>
        <taxon>Pseudomonadati</taxon>
        <taxon>Pseudomonadota</taxon>
        <taxon>Gammaproteobacteria</taxon>
        <taxon>Enterobacterales</taxon>
        <taxon>Enterobacteriaceae</taxon>
        <taxon>Salmonella</taxon>
    </lineage>
</organism>
<feature type="transmembrane region" description="Helical" evidence="1">
    <location>
        <begin position="97"/>
        <end position="118"/>
    </location>
</feature>
<dbReference type="HAMAP" id="MF_02021">
    <property type="entry name" value="DamX"/>
    <property type="match status" value="1"/>
</dbReference>
<comment type="caution">
    <text evidence="4">The sequence shown here is derived from an EMBL/GenBank/DDBJ whole genome shotgun (WGS) entry which is preliminary data.</text>
</comment>
<dbReference type="NCBIfam" id="NF008153">
    <property type="entry name" value="PRK10905.1"/>
    <property type="match status" value="1"/>
</dbReference>
<dbReference type="GO" id="GO:0030428">
    <property type="term" value="C:cell septum"/>
    <property type="evidence" value="ECO:0007669"/>
    <property type="project" value="InterPro"/>
</dbReference>
<feature type="compositionally biased region" description="Low complexity" evidence="2">
    <location>
        <begin position="286"/>
        <end position="314"/>
    </location>
</feature>
<feature type="compositionally biased region" description="Polar residues" evidence="2">
    <location>
        <begin position="157"/>
        <end position="183"/>
    </location>
</feature>
<keyword evidence="1" id="KW-0812">Transmembrane</keyword>
<dbReference type="PANTHER" id="PTHR48233:SF5">
    <property type="entry name" value="BRINKER"/>
    <property type="match status" value="1"/>
</dbReference>